<feature type="region of interest" description="Disordered" evidence="8">
    <location>
        <begin position="383"/>
        <end position="495"/>
    </location>
</feature>
<dbReference type="PROSITE" id="PS50011">
    <property type="entry name" value="PROTEIN_KINASE_DOM"/>
    <property type="match status" value="1"/>
</dbReference>
<reference evidence="11 12" key="1">
    <citation type="submission" date="2019-06" db="EMBL/GenBank/DDBJ databases">
        <title>Sequencing the genomes of 1000 actinobacteria strains.</title>
        <authorList>
            <person name="Klenk H.-P."/>
        </authorList>
    </citation>
    <scope>NUCLEOTIDE SEQUENCE [LARGE SCALE GENOMIC DNA]</scope>
    <source>
        <strain evidence="11 12">DSM 44826</strain>
    </source>
</reference>
<comment type="caution">
    <text evidence="11">The sequence shown here is derived from an EMBL/GenBank/DDBJ whole genome shotgun (WGS) entry which is preliminary data.</text>
</comment>
<dbReference type="InterPro" id="IPR000719">
    <property type="entry name" value="Prot_kinase_dom"/>
</dbReference>
<keyword evidence="12" id="KW-1185">Reference proteome</keyword>
<dbReference type="Pfam" id="PF00069">
    <property type="entry name" value="Pkinase"/>
    <property type="match status" value="1"/>
</dbReference>
<sequence>MQELGEADPRRVGRFEILAVLGTGGMGTVYLGRPTPSGDEEDSGPGLVAVKVVHPDLARTEDFRARFRREVAATRAVAGPHLAGVLDFGEDDELPWLATEYVPGPSLRAVLVQHGALPVDRVRALGAGLAEALTAIHAANLVHRDVKPANILMAETGPTLIDFGIARSADDEDVTRTGVLMGTAQYISPEQLRGRGAPVGPAADVFALSCVLAYAASGRHPFGVGVAEELLYRIVHEEPDLAGIDARLVPVLRRGLAKQPEERPTAAELHELLTAELPAAEPLAIEPPAAGTPLPPVPPLPPTAADPDGTPTTLLPPLPVGPPMAPPTAPPQPAHLPYLEDEEPPELPPVGPAAWQSSVRWLVLVGAVAVGVVLALIVALPGSSPSAPSRPADPVPPVSSASVPVGASVTPDSPSASAAPSTSAPASSAPPSSAPPSASASPSPAPTSSAPTPSPSATSTPSPTATGTPSPTGSASGSPSPSGSASGPVPQPVTGITTSLQAADTKVVVSWAAQSDATGYDLSYKVNKVPGTHQQSTTGTTVSFDSVPGDTVCIQLRAVNQYGSSAWSAPKCIRG</sequence>
<dbReference type="SUPFAM" id="SSF49265">
    <property type="entry name" value="Fibronectin type III"/>
    <property type="match status" value="1"/>
</dbReference>
<feature type="region of interest" description="Disordered" evidence="8">
    <location>
        <begin position="285"/>
        <end position="350"/>
    </location>
</feature>
<keyword evidence="1" id="KW-0808">Transferase</keyword>
<evidence type="ECO:0000256" key="2">
    <source>
        <dbReference type="ARBA" id="ARBA00022741"/>
    </source>
</evidence>
<dbReference type="InterPro" id="IPR017441">
    <property type="entry name" value="Protein_kinase_ATP_BS"/>
</dbReference>
<dbReference type="EMBL" id="VIWT01000004">
    <property type="protein sequence ID" value="TWF82806.1"/>
    <property type="molecule type" value="Genomic_DNA"/>
</dbReference>
<evidence type="ECO:0000256" key="8">
    <source>
        <dbReference type="SAM" id="MobiDB-lite"/>
    </source>
</evidence>
<feature type="domain" description="Fibronectin type-III" evidence="10">
    <location>
        <begin position="489"/>
        <end position="575"/>
    </location>
</feature>
<keyword evidence="6" id="KW-0624">Polysaccharide degradation</keyword>
<dbReference type="PANTHER" id="PTHR43289:SF34">
    <property type="entry name" value="SERINE_THREONINE-PROTEIN KINASE YBDM-RELATED"/>
    <property type="match status" value="1"/>
</dbReference>
<dbReference type="Gene3D" id="1.10.510.10">
    <property type="entry name" value="Transferase(Phosphotransferase) domain 1"/>
    <property type="match status" value="1"/>
</dbReference>
<dbReference type="InterPro" id="IPR008271">
    <property type="entry name" value="Ser/Thr_kinase_AS"/>
</dbReference>
<keyword evidence="3 11" id="KW-0418">Kinase</keyword>
<feature type="compositionally biased region" description="Low complexity" evidence="8">
    <location>
        <begin position="398"/>
        <end position="488"/>
    </location>
</feature>
<keyword evidence="6" id="KW-0119">Carbohydrate metabolism</keyword>
<dbReference type="SUPFAM" id="SSF56112">
    <property type="entry name" value="Protein kinase-like (PK-like)"/>
    <property type="match status" value="1"/>
</dbReference>
<evidence type="ECO:0000256" key="7">
    <source>
        <dbReference type="PROSITE-ProRule" id="PRU10141"/>
    </source>
</evidence>
<dbReference type="PRINTS" id="PR01217">
    <property type="entry name" value="PRICHEXTENSN"/>
</dbReference>
<gene>
    <name evidence="11" type="ORF">FHX73_14288</name>
</gene>
<evidence type="ECO:0000256" key="5">
    <source>
        <dbReference type="ARBA" id="ARBA00023295"/>
    </source>
</evidence>
<evidence type="ECO:0000256" key="3">
    <source>
        <dbReference type="ARBA" id="ARBA00022777"/>
    </source>
</evidence>
<evidence type="ECO:0000313" key="12">
    <source>
        <dbReference type="Proteomes" id="UP000317940"/>
    </source>
</evidence>
<dbReference type="InterPro" id="IPR013783">
    <property type="entry name" value="Ig-like_fold"/>
</dbReference>
<feature type="binding site" evidence="7">
    <location>
        <position position="51"/>
    </location>
    <ligand>
        <name>ATP</name>
        <dbReference type="ChEBI" id="CHEBI:30616"/>
    </ligand>
</feature>
<proteinExistence type="predicted"/>
<feature type="domain" description="Protein kinase" evidence="9">
    <location>
        <begin position="15"/>
        <end position="273"/>
    </location>
</feature>
<dbReference type="AlphaFoldDB" id="A0A561T6R2"/>
<keyword evidence="5" id="KW-0378">Hydrolase</keyword>
<accession>A0A561T6R2</accession>
<dbReference type="PANTHER" id="PTHR43289">
    <property type="entry name" value="MITOGEN-ACTIVATED PROTEIN KINASE KINASE KINASE 20-RELATED"/>
    <property type="match status" value="1"/>
</dbReference>
<keyword evidence="4 7" id="KW-0067">ATP-binding</keyword>
<dbReference type="PROSITE" id="PS00107">
    <property type="entry name" value="PROTEIN_KINASE_ATP"/>
    <property type="match status" value="1"/>
</dbReference>
<dbReference type="InterPro" id="IPR036116">
    <property type="entry name" value="FN3_sf"/>
</dbReference>
<keyword evidence="5" id="KW-0326">Glycosidase</keyword>
<dbReference type="PROSITE" id="PS00108">
    <property type="entry name" value="PROTEIN_KINASE_ST"/>
    <property type="match status" value="1"/>
</dbReference>
<name>A0A561T6R2_9ACTN</name>
<dbReference type="InterPro" id="IPR003961">
    <property type="entry name" value="FN3_dom"/>
</dbReference>
<evidence type="ECO:0000256" key="4">
    <source>
        <dbReference type="ARBA" id="ARBA00022840"/>
    </source>
</evidence>
<feature type="compositionally biased region" description="Pro residues" evidence="8">
    <location>
        <begin position="314"/>
        <end position="334"/>
    </location>
</feature>
<evidence type="ECO:0000256" key="1">
    <source>
        <dbReference type="ARBA" id="ARBA00022679"/>
    </source>
</evidence>
<feature type="compositionally biased region" description="Pro residues" evidence="8">
    <location>
        <begin position="293"/>
        <end position="304"/>
    </location>
</feature>
<dbReference type="Gene3D" id="2.60.40.10">
    <property type="entry name" value="Immunoglobulins"/>
    <property type="match status" value="1"/>
</dbReference>
<keyword evidence="11" id="KW-0723">Serine/threonine-protein kinase</keyword>
<evidence type="ECO:0000259" key="10">
    <source>
        <dbReference type="PROSITE" id="PS50853"/>
    </source>
</evidence>
<dbReference type="GO" id="GO:0005524">
    <property type="term" value="F:ATP binding"/>
    <property type="evidence" value="ECO:0007669"/>
    <property type="project" value="UniProtKB-UniRule"/>
</dbReference>
<evidence type="ECO:0000259" key="9">
    <source>
        <dbReference type="PROSITE" id="PS50011"/>
    </source>
</evidence>
<dbReference type="PROSITE" id="PS50853">
    <property type="entry name" value="FN3"/>
    <property type="match status" value="1"/>
</dbReference>
<keyword evidence="2 7" id="KW-0547">Nucleotide-binding</keyword>
<dbReference type="Proteomes" id="UP000317940">
    <property type="component" value="Unassembled WGS sequence"/>
</dbReference>
<dbReference type="Gene3D" id="3.30.200.20">
    <property type="entry name" value="Phosphorylase Kinase, domain 1"/>
    <property type="match status" value="1"/>
</dbReference>
<dbReference type="InterPro" id="IPR011009">
    <property type="entry name" value="Kinase-like_dom_sf"/>
</dbReference>
<dbReference type="GO" id="GO:0000272">
    <property type="term" value="P:polysaccharide catabolic process"/>
    <property type="evidence" value="ECO:0007669"/>
    <property type="project" value="UniProtKB-KW"/>
</dbReference>
<dbReference type="GO" id="GO:0004674">
    <property type="term" value="F:protein serine/threonine kinase activity"/>
    <property type="evidence" value="ECO:0007669"/>
    <property type="project" value="UniProtKB-KW"/>
</dbReference>
<organism evidence="11 12">
    <name type="scientific">Kitasatospora viridis</name>
    <dbReference type="NCBI Taxonomy" id="281105"/>
    <lineage>
        <taxon>Bacteria</taxon>
        <taxon>Bacillati</taxon>
        <taxon>Actinomycetota</taxon>
        <taxon>Actinomycetes</taxon>
        <taxon>Kitasatosporales</taxon>
        <taxon>Streptomycetaceae</taxon>
        <taxon>Kitasatospora</taxon>
    </lineage>
</organism>
<dbReference type="SMART" id="SM00220">
    <property type="entry name" value="S_TKc"/>
    <property type="match status" value="1"/>
</dbReference>
<protein>
    <submittedName>
        <fullName evidence="11">Serine/threonine protein kinase</fullName>
    </submittedName>
</protein>
<dbReference type="CDD" id="cd14014">
    <property type="entry name" value="STKc_PknB_like"/>
    <property type="match status" value="1"/>
</dbReference>
<dbReference type="RefSeq" id="WP_170305223.1">
    <property type="nucleotide sequence ID" value="NZ_BAAAMZ010000009.1"/>
</dbReference>
<dbReference type="CDD" id="cd00063">
    <property type="entry name" value="FN3"/>
    <property type="match status" value="1"/>
</dbReference>
<evidence type="ECO:0000313" key="11">
    <source>
        <dbReference type="EMBL" id="TWF82806.1"/>
    </source>
</evidence>
<dbReference type="GO" id="GO:0016798">
    <property type="term" value="F:hydrolase activity, acting on glycosyl bonds"/>
    <property type="evidence" value="ECO:0007669"/>
    <property type="project" value="UniProtKB-KW"/>
</dbReference>
<evidence type="ECO:0000256" key="6">
    <source>
        <dbReference type="ARBA" id="ARBA00023326"/>
    </source>
</evidence>